<dbReference type="Gene3D" id="3.40.190.10">
    <property type="entry name" value="Periplasmic binding protein-like II"/>
    <property type="match status" value="2"/>
</dbReference>
<dbReference type="PROSITE" id="PS50931">
    <property type="entry name" value="HTH_LYSR"/>
    <property type="match status" value="1"/>
</dbReference>
<dbReference type="RefSeq" id="WP_188778191.1">
    <property type="nucleotide sequence ID" value="NZ_BMKQ01000001.1"/>
</dbReference>
<evidence type="ECO:0000313" key="6">
    <source>
        <dbReference type="EMBL" id="GGF35728.1"/>
    </source>
</evidence>
<proteinExistence type="inferred from homology"/>
<dbReference type="EMBL" id="BMKQ01000001">
    <property type="protein sequence ID" value="GGF35728.1"/>
    <property type="molecule type" value="Genomic_DNA"/>
</dbReference>
<dbReference type="AlphaFoldDB" id="A0A917BCK7"/>
<evidence type="ECO:0000256" key="4">
    <source>
        <dbReference type="ARBA" id="ARBA00023163"/>
    </source>
</evidence>
<gene>
    <name evidence="6" type="ORF">GCM10011519_06540</name>
</gene>
<reference evidence="6" key="2">
    <citation type="submission" date="2020-09" db="EMBL/GenBank/DDBJ databases">
        <authorList>
            <person name="Sun Q."/>
            <person name="Zhou Y."/>
        </authorList>
    </citation>
    <scope>NUCLEOTIDE SEQUENCE</scope>
    <source>
        <strain evidence="6">CGMCC 1.16067</strain>
    </source>
</reference>
<evidence type="ECO:0000259" key="5">
    <source>
        <dbReference type="PROSITE" id="PS50931"/>
    </source>
</evidence>
<dbReference type="Proteomes" id="UP000649179">
    <property type="component" value="Unassembled WGS sequence"/>
</dbReference>
<dbReference type="Pfam" id="PF00126">
    <property type="entry name" value="HTH_1"/>
    <property type="match status" value="1"/>
</dbReference>
<dbReference type="GO" id="GO:0032993">
    <property type="term" value="C:protein-DNA complex"/>
    <property type="evidence" value="ECO:0007669"/>
    <property type="project" value="TreeGrafter"/>
</dbReference>
<comment type="similarity">
    <text evidence="1">Belongs to the LysR transcriptional regulatory family.</text>
</comment>
<dbReference type="InterPro" id="IPR000847">
    <property type="entry name" value="LysR_HTH_N"/>
</dbReference>
<keyword evidence="2" id="KW-0805">Transcription regulation</keyword>
<dbReference type="InterPro" id="IPR036388">
    <property type="entry name" value="WH-like_DNA-bd_sf"/>
</dbReference>
<feature type="domain" description="HTH lysR-type" evidence="5">
    <location>
        <begin position="1"/>
        <end position="58"/>
    </location>
</feature>
<dbReference type="GO" id="GO:0003700">
    <property type="term" value="F:DNA-binding transcription factor activity"/>
    <property type="evidence" value="ECO:0007669"/>
    <property type="project" value="InterPro"/>
</dbReference>
<reference evidence="6" key="1">
    <citation type="journal article" date="2014" name="Int. J. Syst. Evol. Microbiol.">
        <title>Complete genome sequence of Corynebacterium casei LMG S-19264T (=DSM 44701T), isolated from a smear-ripened cheese.</title>
        <authorList>
            <consortium name="US DOE Joint Genome Institute (JGI-PGF)"/>
            <person name="Walter F."/>
            <person name="Albersmeier A."/>
            <person name="Kalinowski J."/>
            <person name="Ruckert C."/>
        </authorList>
    </citation>
    <scope>NUCLEOTIDE SEQUENCE</scope>
    <source>
        <strain evidence="6">CGMCC 1.16067</strain>
    </source>
</reference>
<sequence>MIDARLRVLRVVADRGTIAAAAEALAYTPSAVSHQMRTLARDVGAVLLEPEGRGVRLTRAARLLLERTDELFVRWEEIHAEVQRTLGETTGRLRLAGFSTAASVLLPPVVAAAHRTLPRTSCHIVEADPEVCFEMLLADRVDVAVVVATNPLPPSGDRRFEQHPLMVDSLELLVPKGHHLENRPWVRLADAAHEEWILDRPGRPYHQLTSAACTSAGFTPAAAHEIVEWDTCAALVAAGLGVALVPRLARLPVSDDVVRLPLRGDGAPVRHIRTIIRRGTSDQPEIALALSELQRVAASLA</sequence>
<comment type="caution">
    <text evidence="6">The sequence shown here is derived from an EMBL/GenBank/DDBJ whole genome shotgun (WGS) entry which is preliminary data.</text>
</comment>
<protein>
    <submittedName>
        <fullName evidence="6">LysR family transcriptional regulator</fullName>
    </submittedName>
</protein>
<evidence type="ECO:0000256" key="1">
    <source>
        <dbReference type="ARBA" id="ARBA00009437"/>
    </source>
</evidence>
<dbReference type="PANTHER" id="PTHR30346">
    <property type="entry name" value="TRANSCRIPTIONAL DUAL REGULATOR HCAR-RELATED"/>
    <property type="match status" value="1"/>
</dbReference>
<dbReference type="Pfam" id="PF03466">
    <property type="entry name" value="LysR_substrate"/>
    <property type="match status" value="1"/>
</dbReference>
<accession>A0A917BCK7</accession>
<keyword evidence="7" id="KW-1185">Reference proteome</keyword>
<evidence type="ECO:0000256" key="2">
    <source>
        <dbReference type="ARBA" id="ARBA00023015"/>
    </source>
</evidence>
<dbReference type="CDD" id="cd08423">
    <property type="entry name" value="PBP2_LTTR_like_6"/>
    <property type="match status" value="1"/>
</dbReference>
<dbReference type="SUPFAM" id="SSF53850">
    <property type="entry name" value="Periplasmic binding protein-like II"/>
    <property type="match status" value="1"/>
</dbReference>
<evidence type="ECO:0000313" key="7">
    <source>
        <dbReference type="Proteomes" id="UP000649179"/>
    </source>
</evidence>
<name>A0A917BCK7_9ACTN</name>
<dbReference type="PANTHER" id="PTHR30346:SF29">
    <property type="entry name" value="LYSR SUBSTRATE-BINDING"/>
    <property type="match status" value="1"/>
</dbReference>
<dbReference type="GO" id="GO:0003677">
    <property type="term" value="F:DNA binding"/>
    <property type="evidence" value="ECO:0007669"/>
    <property type="project" value="UniProtKB-KW"/>
</dbReference>
<keyword evidence="4" id="KW-0804">Transcription</keyword>
<organism evidence="6 7">
    <name type="scientific">Marmoricola endophyticus</name>
    <dbReference type="NCBI Taxonomy" id="2040280"/>
    <lineage>
        <taxon>Bacteria</taxon>
        <taxon>Bacillati</taxon>
        <taxon>Actinomycetota</taxon>
        <taxon>Actinomycetes</taxon>
        <taxon>Propionibacteriales</taxon>
        <taxon>Nocardioidaceae</taxon>
        <taxon>Marmoricola</taxon>
    </lineage>
</organism>
<evidence type="ECO:0000256" key="3">
    <source>
        <dbReference type="ARBA" id="ARBA00023125"/>
    </source>
</evidence>
<keyword evidence="3" id="KW-0238">DNA-binding</keyword>
<dbReference type="InterPro" id="IPR005119">
    <property type="entry name" value="LysR_subst-bd"/>
</dbReference>
<dbReference type="Gene3D" id="1.10.10.10">
    <property type="entry name" value="Winged helix-like DNA-binding domain superfamily/Winged helix DNA-binding domain"/>
    <property type="match status" value="1"/>
</dbReference>
<dbReference type="InterPro" id="IPR036390">
    <property type="entry name" value="WH_DNA-bd_sf"/>
</dbReference>
<dbReference type="SUPFAM" id="SSF46785">
    <property type="entry name" value="Winged helix' DNA-binding domain"/>
    <property type="match status" value="1"/>
</dbReference>